<feature type="binding site" evidence="11">
    <location>
        <position position="137"/>
    </location>
    <ligand>
        <name>Zn(2+)</name>
        <dbReference type="ChEBI" id="CHEBI:29105"/>
    </ligand>
</feature>
<feature type="binding site" evidence="11">
    <location>
        <position position="100"/>
    </location>
    <ligand>
        <name>Zn(2+)</name>
        <dbReference type="ChEBI" id="CHEBI:29105"/>
    </ligand>
</feature>
<evidence type="ECO:0000256" key="6">
    <source>
        <dbReference type="ARBA" id="ARBA00022833"/>
    </source>
</evidence>
<dbReference type="PANTHER" id="PTHR33202:SF18">
    <property type="entry name" value="TRANSCRIPTIONAL REGULATOR FURA"/>
    <property type="match status" value="1"/>
</dbReference>
<dbReference type="InterPro" id="IPR036390">
    <property type="entry name" value="WH_DNA-bd_sf"/>
</dbReference>
<evidence type="ECO:0000256" key="7">
    <source>
        <dbReference type="ARBA" id="ARBA00023004"/>
    </source>
</evidence>
<evidence type="ECO:0000256" key="8">
    <source>
        <dbReference type="ARBA" id="ARBA00023015"/>
    </source>
</evidence>
<dbReference type="GO" id="GO:0005737">
    <property type="term" value="C:cytoplasm"/>
    <property type="evidence" value="ECO:0007669"/>
    <property type="project" value="UniProtKB-SubCell"/>
</dbReference>
<proteinExistence type="inferred from homology"/>
<protein>
    <submittedName>
        <fullName evidence="12">Fur family ferric uptake transcriptional regulator</fullName>
    </submittedName>
</protein>
<sequence length="153" mass="16219">MSTAAPDPGTDAVIRAVGLRATAPRRAVFDALRGMPHSRADEIFARVQRDSDGTSLQSVYNVLGDFVDAGLVRRIEPAGSPGLFEVRVDDNHHHLVCTSCSRVEDVACSVGAAPCLHPVDTHGYQIHTAEVTYWGLCSACAADANSSASSRTL</sequence>
<dbReference type="EMBL" id="JACHWQ010000005">
    <property type="protein sequence ID" value="MBB2976317.1"/>
    <property type="molecule type" value="Genomic_DNA"/>
</dbReference>
<dbReference type="CDD" id="cd07153">
    <property type="entry name" value="Fur_like"/>
    <property type="match status" value="1"/>
</dbReference>
<keyword evidence="3" id="KW-0963">Cytoplasm</keyword>
<dbReference type="Pfam" id="PF01475">
    <property type="entry name" value="FUR"/>
    <property type="match status" value="1"/>
</dbReference>
<evidence type="ECO:0000256" key="3">
    <source>
        <dbReference type="ARBA" id="ARBA00022490"/>
    </source>
</evidence>
<feature type="binding site" evidence="11">
    <location>
        <position position="97"/>
    </location>
    <ligand>
        <name>Zn(2+)</name>
        <dbReference type="ChEBI" id="CHEBI:29105"/>
    </ligand>
</feature>
<dbReference type="AlphaFoldDB" id="A0A7W4V3S9"/>
<evidence type="ECO:0000256" key="2">
    <source>
        <dbReference type="ARBA" id="ARBA00007957"/>
    </source>
</evidence>
<feature type="binding site" evidence="11">
    <location>
        <position position="140"/>
    </location>
    <ligand>
        <name>Zn(2+)</name>
        <dbReference type="ChEBI" id="CHEBI:29105"/>
    </ligand>
</feature>
<dbReference type="Gene3D" id="1.10.10.10">
    <property type="entry name" value="Winged helix-like DNA-binding domain superfamily/Winged helix DNA-binding domain"/>
    <property type="match status" value="1"/>
</dbReference>
<keyword evidence="8" id="KW-0805">Transcription regulation</keyword>
<keyword evidence="6 11" id="KW-0862">Zinc</keyword>
<dbReference type="GO" id="GO:1900376">
    <property type="term" value="P:regulation of secondary metabolite biosynthetic process"/>
    <property type="evidence" value="ECO:0007669"/>
    <property type="project" value="TreeGrafter"/>
</dbReference>
<keyword evidence="10" id="KW-0804">Transcription</keyword>
<keyword evidence="7" id="KW-0408">Iron</keyword>
<keyword evidence="13" id="KW-1185">Reference proteome</keyword>
<dbReference type="InterPro" id="IPR043135">
    <property type="entry name" value="Fur_C"/>
</dbReference>
<dbReference type="Gene3D" id="3.30.1490.190">
    <property type="match status" value="1"/>
</dbReference>
<dbReference type="Proteomes" id="UP000529310">
    <property type="component" value="Unassembled WGS sequence"/>
</dbReference>
<name>A0A7W4V3S9_9MICO</name>
<comment type="caution">
    <text evidence="12">The sequence shown here is derived from an EMBL/GenBank/DDBJ whole genome shotgun (WGS) entry which is preliminary data.</text>
</comment>
<dbReference type="GO" id="GO:0000976">
    <property type="term" value="F:transcription cis-regulatory region binding"/>
    <property type="evidence" value="ECO:0007669"/>
    <property type="project" value="TreeGrafter"/>
</dbReference>
<evidence type="ECO:0000313" key="12">
    <source>
        <dbReference type="EMBL" id="MBB2976317.1"/>
    </source>
</evidence>
<dbReference type="InterPro" id="IPR002481">
    <property type="entry name" value="FUR"/>
</dbReference>
<comment type="cofactor">
    <cofactor evidence="11">
        <name>Zn(2+)</name>
        <dbReference type="ChEBI" id="CHEBI:29105"/>
    </cofactor>
    <text evidence="11">Binds 1 zinc ion per subunit.</text>
</comment>
<comment type="subcellular location">
    <subcellularLocation>
        <location evidence="1">Cytoplasm</location>
    </subcellularLocation>
</comment>
<evidence type="ECO:0000313" key="13">
    <source>
        <dbReference type="Proteomes" id="UP000529310"/>
    </source>
</evidence>
<dbReference type="SUPFAM" id="SSF46785">
    <property type="entry name" value="Winged helix' DNA-binding domain"/>
    <property type="match status" value="1"/>
</dbReference>
<dbReference type="PANTHER" id="PTHR33202">
    <property type="entry name" value="ZINC UPTAKE REGULATION PROTEIN"/>
    <property type="match status" value="1"/>
</dbReference>
<dbReference type="GO" id="GO:0003700">
    <property type="term" value="F:DNA-binding transcription factor activity"/>
    <property type="evidence" value="ECO:0007669"/>
    <property type="project" value="InterPro"/>
</dbReference>
<organism evidence="12 13">
    <name type="scientific">Microbacterium endophyticum</name>
    <dbReference type="NCBI Taxonomy" id="1526412"/>
    <lineage>
        <taxon>Bacteria</taxon>
        <taxon>Bacillati</taxon>
        <taxon>Actinomycetota</taxon>
        <taxon>Actinomycetes</taxon>
        <taxon>Micrococcales</taxon>
        <taxon>Microbacteriaceae</taxon>
        <taxon>Microbacterium</taxon>
    </lineage>
</organism>
<keyword evidence="5 11" id="KW-0479">Metal-binding</keyword>
<dbReference type="InterPro" id="IPR036388">
    <property type="entry name" value="WH-like_DNA-bd_sf"/>
</dbReference>
<keyword evidence="9" id="KW-0238">DNA-binding</keyword>
<comment type="similarity">
    <text evidence="2">Belongs to the Fur family.</text>
</comment>
<dbReference type="GO" id="GO:0008270">
    <property type="term" value="F:zinc ion binding"/>
    <property type="evidence" value="ECO:0007669"/>
    <property type="project" value="TreeGrafter"/>
</dbReference>
<accession>A0A7W4V3S9</accession>
<gene>
    <name evidence="12" type="ORF">FHX49_001891</name>
</gene>
<keyword evidence="4" id="KW-0678">Repressor</keyword>
<evidence type="ECO:0000256" key="1">
    <source>
        <dbReference type="ARBA" id="ARBA00004496"/>
    </source>
</evidence>
<evidence type="ECO:0000256" key="4">
    <source>
        <dbReference type="ARBA" id="ARBA00022491"/>
    </source>
</evidence>
<dbReference type="RefSeq" id="WP_165139098.1">
    <property type="nucleotide sequence ID" value="NZ_CP049255.1"/>
</dbReference>
<reference evidence="12 13" key="1">
    <citation type="submission" date="2020-08" db="EMBL/GenBank/DDBJ databases">
        <title>Sequencing the genomes of 1000 actinobacteria strains.</title>
        <authorList>
            <person name="Klenk H.-P."/>
        </authorList>
    </citation>
    <scope>NUCLEOTIDE SEQUENCE [LARGE SCALE GENOMIC DNA]</scope>
    <source>
        <strain evidence="12 13">DSM 27099</strain>
    </source>
</reference>
<evidence type="ECO:0000256" key="10">
    <source>
        <dbReference type="ARBA" id="ARBA00023163"/>
    </source>
</evidence>
<dbReference type="GO" id="GO:0045892">
    <property type="term" value="P:negative regulation of DNA-templated transcription"/>
    <property type="evidence" value="ECO:0007669"/>
    <property type="project" value="TreeGrafter"/>
</dbReference>
<evidence type="ECO:0000256" key="5">
    <source>
        <dbReference type="ARBA" id="ARBA00022723"/>
    </source>
</evidence>
<evidence type="ECO:0000256" key="11">
    <source>
        <dbReference type="PIRSR" id="PIRSR602481-1"/>
    </source>
</evidence>
<evidence type="ECO:0000256" key="9">
    <source>
        <dbReference type="ARBA" id="ARBA00023125"/>
    </source>
</evidence>